<dbReference type="InterPro" id="IPR011712">
    <property type="entry name" value="Sig_transdc_His_kin_sub3_dim/P"/>
</dbReference>
<dbReference type="InterPro" id="IPR050482">
    <property type="entry name" value="Sensor_HK_TwoCompSys"/>
</dbReference>
<dbReference type="Proteomes" id="UP000051757">
    <property type="component" value="Unassembled WGS sequence"/>
</dbReference>
<dbReference type="SMART" id="SM00387">
    <property type="entry name" value="HATPase_c"/>
    <property type="match status" value="1"/>
</dbReference>
<feature type="domain" description="Histidine kinase/HSP90-like ATPase" evidence="5">
    <location>
        <begin position="299"/>
        <end position="388"/>
    </location>
</feature>
<dbReference type="Gene3D" id="3.30.565.10">
    <property type="entry name" value="Histidine kinase-like ATPase, C-terminal domain"/>
    <property type="match status" value="1"/>
</dbReference>
<dbReference type="EMBL" id="LLXV01000084">
    <property type="protein sequence ID" value="KRG47292.1"/>
    <property type="molecule type" value="Genomic_DNA"/>
</dbReference>
<dbReference type="Gene3D" id="1.20.5.1930">
    <property type="match status" value="1"/>
</dbReference>
<keyword evidence="7" id="KW-1185">Reference proteome</keyword>
<name>A0A0R0APW5_9GAMM</name>
<evidence type="ECO:0000313" key="7">
    <source>
        <dbReference type="Proteomes" id="UP000051757"/>
    </source>
</evidence>
<sequence>MIGGDRPRLEPPVPPTWLASLLRPAPDSAVADTLRRGKSPWSEAVHLLWSVWIFLTPLLGHGFTLRWLLLTLASYPVFLLLYAKVMVAPRHHAPRYALGLIAMSLVMLPWYPSGLTYFVFGCVLLRVSGRGGWWQYLLQLTGLNLLFCSLALLFQYPWQSLVWIPAVSYIVGLVVNVEALNQQKDAALQLSQDEVRRLATTAERERIGRDLHDLLGHTLSLITLKLELARKLHDRGDARARQEIGEAEDIAREALAQVRSAVTGIRASDLAGELASARLLLECQQVHLQYAPPPAMPVDVERGLALVLREAATNIVRHAQATQARVEFMLEGRMLAMQIRDDGRGGVQAEGNGLSGMRERVAALGGSLQVQSAKGEGTRLTVRVPLAAATTPLPPGTPPTLAPGGAA</sequence>
<organism evidence="6 7">
    <name type="scientific">Stenotrophomonas beteli</name>
    <dbReference type="NCBI Taxonomy" id="3384461"/>
    <lineage>
        <taxon>Bacteria</taxon>
        <taxon>Pseudomonadati</taxon>
        <taxon>Pseudomonadota</taxon>
        <taxon>Gammaproteobacteria</taxon>
        <taxon>Lysobacterales</taxon>
        <taxon>Lysobacteraceae</taxon>
        <taxon>Stenotrophomonas</taxon>
        <taxon>Stenotrophomonas maltophilia group</taxon>
    </lineage>
</organism>
<dbReference type="AlphaFoldDB" id="A0A0R0APW5"/>
<evidence type="ECO:0000256" key="1">
    <source>
        <dbReference type="ARBA" id="ARBA00022679"/>
    </source>
</evidence>
<dbReference type="Pfam" id="PF07730">
    <property type="entry name" value="HisKA_3"/>
    <property type="match status" value="1"/>
</dbReference>
<dbReference type="PANTHER" id="PTHR24421">
    <property type="entry name" value="NITRATE/NITRITE SENSOR PROTEIN NARX-RELATED"/>
    <property type="match status" value="1"/>
</dbReference>
<dbReference type="GO" id="GO:0016020">
    <property type="term" value="C:membrane"/>
    <property type="evidence" value="ECO:0007669"/>
    <property type="project" value="InterPro"/>
</dbReference>
<dbReference type="Pfam" id="PF02518">
    <property type="entry name" value="HATPase_c"/>
    <property type="match status" value="1"/>
</dbReference>
<feature type="transmembrane region" description="Helical" evidence="4">
    <location>
        <begin position="97"/>
        <end position="127"/>
    </location>
</feature>
<keyword evidence="4" id="KW-1133">Transmembrane helix</keyword>
<comment type="caution">
    <text evidence="6">The sequence shown here is derived from an EMBL/GenBank/DDBJ whole genome shotgun (WGS) entry which is preliminary data.</text>
</comment>
<evidence type="ECO:0000256" key="3">
    <source>
        <dbReference type="ARBA" id="ARBA00023012"/>
    </source>
</evidence>
<dbReference type="PANTHER" id="PTHR24421:SF63">
    <property type="entry name" value="SENSOR HISTIDINE KINASE DESK"/>
    <property type="match status" value="1"/>
</dbReference>
<reference evidence="6 7" key="1">
    <citation type="journal article" date="2016" name="Front. Microbiol.">
        <title>Genome Sequence of Type Strains of Genus Stenotrophomonas.</title>
        <authorList>
            <person name="Patil P.P."/>
            <person name="Midha S."/>
            <person name="Kumar S."/>
            <person name="Patil P.B."/>
        </authorList>
    </citation>
    <scope>NUCLEOTIDE SEQUENCE [LARGE SCALE GENOMIC DNA]</scope>
    <source>
        <strain evidence="6 7">LMG 978</strain>
    </source>
</reference>
<evidence type="ECO:0000313" key="6">
    <source>
        <dbReference type="EMBL" id="KRG47292.1"/>
    </source>
</evidence>
<dbReference type="OrthoDB" id="9797605at2"/>
<feature type="transmembrane region" description="Helical" evidence="4">
    <location>
        <begin position="67"/>
        <end position="85"/>
    </location>
</feature>
<keyword evidence="4" id="KW-0812">Transmembrane</keyword>
<protein>
    <submittedName>
        <fullName evidence="6">Histidine kinase</fullName>
    </submittedName>
</protein>
<gene>
    <name evidence="6" type="ORF">ARC23_19405</name>
</gene>
<evidence type="ECO:0000256" key="4">
    <source>
        <dbReference type="SAM" id="Phobius"/>
    </source>
</evidence>
<evidence type="ECO:0000256" key="2">
    <source>
        <dbReference type="ARBA" id="ARBA00022777"/>
    </source>
</evidence>
<dbReference type="SUPFAM" id="SSF55874">
    <property type="entry name" value="ATPase domain of HSP90 chaperone/DNA topoisomerase II/histidine kinase"/>
    <property type="match status" value="1"/>
</dbReference>
<evidence type="ECO:0000259" key="5">
    <source>
        <dbReference type="SMART" id="SM00387"/>
    </source>
</evidence>
<dbReference type="GO" id="GO:0046983">
    <property type="term" value="F:protein dimerization activity"/>
    <property type="evidence" value="ECO:0007669"/>
    <property type="project" value="InterPro"/>
</dbReference>
<keyword evidence="1" id="KW-0808">Transferase</keyword>
<feature type="transmembrane region" description="Helical" evidence="4">
    <location>
        <begin position="133"/>
        <end position="154"/>
    </location>
</feature>
<proteinExistence type="predicted"/>
<keyword evidence="3" id="KW-0902">Two-component regulatory system</keyword>
<accession>A0A0R0APW5</accession>
<keyword evidence="4" id="KW-0472">Membrane</keyword>
<dbReference type="InterPro" id="IPR003594">
    <property type="entry name" value="HATPase_dom"/>
</dbReference>
<dbReference type="InterPro" id="IPR036890">
    <property type="entry name" value="HATPase_C_sf"/>
</dbReference>
<keyword evidence="2 6" id="KW-0418">Kinase</keyword>
<dbReference type="CDD" id="cd16917">
    <property type="entry name" value="HATPase_UhpB-NarQ-NarX-like"/>
    <property type="match status" value="1"/>
</dbReference>
<feature type="transmembrane region" description="Helical" evidence="4">
    <location>
        <begin position="161"/>
        <end position="180"/>
    </location>
</feature>
<dbReference type="GO" id="GO:0000155">
    <property type="term" value="F:phosphorelay sensor kinase activity"/>
    <property type="evidence" value="ECO:0007669"/>
    <property type="project" value="InterPro"/>
</dbReference>